<name>Q0S2A1_RHOJR</name>
<sequence length="98" mass="10927">MRPRMPKGFGSAGQKLWRTVLDEYELDNEPAKLEILAHACRVSDTIAELDRATADQPLTVRGSAGQMVIHPLISEVRFQRALLAQLLARLNFAPAEED</sequence>
<evidence type="ECO:0000313" key="2">
    <source>
        <dbReference type="Proteomes" id="UP000008710"/>
    </source>
</evidence>
<organism evidence="1 2">
    <name type="scientific">Rhodococcus jostii (strain RHA1)</name>
    <dbReference type="NCBI Taxonomy" id="101510"/>
    <lineage>
        <taxon>Bacteria</taxon>
        <taxon>Bacillati</taxon>
        <taxon>Actinomycetota</taxon>
        <taxon>Actinomycetes</taxon>
        <taxon>Mycobacteriales</taxon>
        <taxon>Nocardiaceae</taxon>
        <taxon>Rhodococcus</taxon>
    </lineage>
</organism>
<dbReference type="HOGENOM" id="CLU_141070_1_0_11"/>
<protein>
    <submittedName>
        <fullName evidence="1">Uncharacterized protein</fullName>
    </submittedName>
</protein>
<gene>
    <name evidence="1" type="ordered locus">RHA1_ro06562</name>
</gene>
<dbReference type="eggNOG" id="ENOG5031WB4">
    <property type="taxonomic scope" value="Bacteria"/>
</dbReference>
<dbReference type="KEGG" id="rha:RHA1_ro06562"/>
<dbReference type="Proteomes" id="UP000008710">
    <property type="component" value="Chromosome"/>
</dbReference>
<accession>Q0S2A1</accession>
<dbReference type="EMBL" id="CP000431">
    <property type="protein sequence ID" value="ABG98335.1"/>
    <property type="molecule type" value="Genomic_DNA"/>
</dbReference>
<proteinExistence type="predicted"/>
<reference evidence="2" key="1">
    <citation type="journal article" date="2006" name="Proc. Natl. Acad. Sci. U.S.A.">
        <title>The complete genome of Rhodococcus sp. RHA1 provides insights into a catabolic powerhouse.</title>
        <authorList>
            <person name="McLeod M.P."/>
            <person name="Warren R.L."/>
            <person name="Hsiao W.W.L."/>
            <person name="Araki N."/>
            <person name="Myhre M."/>
            <person name="Fernandes C."/>
            <person name="Miyazawa D."/>
            <person name="Wong W."/>
            <person name="Lillquist A.L."/>
            <person name="Wang D."/>
            <person name="Dosanjh M."/>
            <person name="Hara H."/>
            <person name="Petrescu A."/>
            <person name="Morin R.D."/>
            <person name="Yang G."/>
            <person name="Stott J.M."/>
            <person name="Schein J.E."/>
            <person name="Shin H."/>
            <person name="Smailus D."/>
            <person name="Siddiqui A.S."/>
            <person name="Marra M.A."/>
            <person name="Jones S.J.M."/>
            <person name="Holt R."/>
            <person name="Brinkman F.S.L."/>
            <person name="Miyauchi K."/>
            <person name="Fukuda M."/>
            <person name="Davies J.E."/>
            <person name="Mohn W.W."/>
            <person name="Eltis L.D."/>
        </authorList>
    </citation>
    <scope>NUCLEOTIDE SEQUENCE [LARGE SCALE GENOMIC DNA]</scope>
    <source>
        <strain evidence="2">RHA1</strain>
    </source>
</reference>
<dbReference type="AlphaFoldDB" id="Q0S2A1"/>
<evidence type="ECO:0000313" key="1">
    <source>
        <dbReference type="EMBL" id="ABG98335.1"/>
    </source>
</evidence>